<dbReference type="InterPro" id="IPR045599">
    <property type="entry name" value="DUF6456"/>
</dbReference>
<accession>A0ABQ4TGQ5</accession>
<feature type="region of interest" description="Disordered" evidence="1">
    <location>
        <begin position="1"/>
        <end position="24"/>
    </location>
</feature>
<dbReference type="Pfam" id="PF20057">
    <property type="entry name" value="DUF6456"/>
    <property type="match status" value="1"/>
</dbReference>
<gene>
    <name evidence="3" type="ORF">LKMONMHP_4396</name>
</gene>
<sequence length="287" mass="30780">MNIAMTKRSDGRREQDGGTGRPLGREAARLLAALGEDEAYAFPDPVESGRICVRRARGGISLGGGRFSRAAVERLRAADLVEGGGPGDRLRISPAGRARLRRAEAPEGEAFRAQHLTLVAETPPEGGAVRLRDAAESPLAWMARRRGRGGIPLIDAAAFEAGERLRRDLTAAQMLPSLGQTWDTLRVDGGGPRDPAAGSDRVVAARQRTDRALRAVGADLSGLLIDLCGFLKGLEQIESERDWPARSAKVVVRIALRRLAEHYGLAPEATGPERARARHWRAADASA</sequence>
<evidence type="ECO:0000313" key="3">
    <source>
        <dbReference type="EMBL" id="GJE29514.1"/>
    </source>
</evidence>
<feature type="compositionally biased region" description="Basic and acidic residues" evidence="1">
    <location>
        <begin position="7"/>
        <end position="16"/>
    </location>
</feature>
<organism evidence="3 4">
    <name type="scientific">Methylobacterium organophilum</name>
    <dbReference type="NCBI Taxonomy" id="410"/>
    <lineage>
        <taxon>Bacteria</taxon>
        <taxon>Pseudomonadati</taxon>
        <taxon>Pseudomonadota</taxon>
        <taxon>Alphaproteobacteria</taxon>
        <taxon>Hyphomicrobiales</taxon>
        <taxon>Methylobacteriaceae</taxon>
        <taxon>Methylobacterium</taxon>
    </lineage>
</organism>
<reference evidence="3" key="1">
    <citation type="journal article" date="2021" name="Front. Microbiol.">
        <title>Comprehensive Comparative Genomics and Phenotyping of Methylobacterium Species.</title>
        <authorList>
            <person name="Alessa O."/>
            <person name="Ogura Y."/>
            <person name="Fujitani Y."/>
            <person name="Takami H."/>
            <person name="Hayashi T."/>
            <person name="Sahin N."/>
            <person name="Tani A."/>
        </authorList>
    </citation>
    <scope>NUCLEOTIDE SEQUENCE</scope>
    <source>
        <strain evidence="3">NBRC 15689</strain>
    </source>
</reference>
<feature type="domain" description="DUF6456" evidence="2">
    <location>
        <begin position="134"/>
        <end position="264"/>
    </location>
</feature>
<evidence type="ECO:0000259" key="2">
    <source>
        <dbReference type="Pfam" id="PF20057"/>
    </source>
</evidence>
<evidence type="ECO:0000313" key="4">
    <source>
        <dbReference type="Proteomes" id="UP001055156"/>
    </source>
</evidence>
<dbReference type="Proteomes" id="UP001055156">
    <property type="component" value="Unassembled WGS sequence"/>
</dbReference>
<name>A0ABQ4TGQ5_METOR</name>
<comment type="caution">
    <text evidence="3">The sequence shown here is derived from an EMBL/GenBank/DDBJ whole genome shotgun (WGS) entry which is preliminary data.</text>
</comment>
<evidence type="ECO:0000256" key="1">
    <source>
        <dbReference type="SAM" id="MobiDB-lite"/>
    </source>
</evidence>
<keyword evidence="4" id="KW-1185">Reference proteome</keyword>
<dbReference type="EMBL" id="BPQV01000016">
    <property type="protein sequence ID" value="GJE29514.1"/>
    <property type="molecule type" value="Genomic_DNA"/>
</dbReference>
<reference evidence="3" key="2">
    <citation type="submission" date="2021-08" db="EMBL/GenBank/DDBJ databases">
        <authorList>
            <person name="Tani A."/>
            <person name="Ola A."/>
            <person name="Ogura Y."/>
            <person name="Katsura K."/>
            <person name="Hayashi T."/>
        </authorList>
    </citation>
    <scope>NUCLEOTIDE SEQUENCE</scope>
    <source>
        <strain evidence="3">NBRC 15689</strain>
    </source>
</reference>
<protein>
    <recommendedName>
        <fullName evidence="2">DUF6456 domain-containing protein</fullName>
    </recommendedName>
</protein>
<proteinExistence type="predicted"/>